<protein>
    <submittedName>
        <fullName evidence="1">WDR54</fullName>
    </submittedName>
</protein>
<accession>A0A7J7KTN5</accession>
<comment type="caution">
    <text evidence="1">The sequence shown here is derived from an EMBL/GenBank/DDBJ whole genome shotgun (WGS) entry which is preliminary data.</text>
</comment>
<reference evidence="1" key="1">
    <citation type="submission" date="2020-06" db="EMBL/GenBank/DDBJ databases">
        <title>Draft genome of Bugula neritina, a colonial animal packing powerful symbionts and potential medicines.</title>
        <authorList>
            <person name="Rayko M."/>
        </authorList>
    </citation>
    <scope>NUCLEOTIDE SEQUENCE [LARGE SCALE GENOMIC DNA]</scope>
    <source>
        <strain evidence="1">Kwan_BN1</strain>
    </source>
</reference>
<dbReference type="OrthoDB" id="756370at2759"/>
<gene>
    <name evidence="1" type="ORF">EB796_000137</name>
</gene>
<evidence type="ECO:0000313" key="2">
    <source>
        <dbReference type="Proteomes" id="UP000593567"/>
    </source>
</evidence>
<dbReference type="Proteomes" id="UP000593567">
    <property type="component" value="Unassembled WGS sequence"/>
</dbReference>
<evidence type="ECO:0000313" key="1">
    <source>
        <dbReference type="EMBL" id="KAF6041552.1"/>
    </source>
</evidence>
<organism evidence="1 2">
    <name type="scientific">Bugula neritina</name>
    <name type="common">Brown bryozoan</name>
    <name type="synonym">Sertularia neritina</name>
    <dbReference type="NCBI Taxonomy" id="10212"/>
    <lineage>
        <taxon>Eukaryota</taxon>
        <taxon>Metazoa</taxon>
        <taxon>Spiralia</taxon>
        <taxon>Lophotrochozoa</taxon>
        <taxon>Bryozoa</taxon>
        <taxon>Gymnolaemata</taxon>
        <taxon>Cheilostomatida</taxon>
        <taxon>Flustrina</taxon>
        <taxon>Buguloidea</taxon>
        <taxon>Bugulidae</taxon>
        <taxon>Bugula</taxon>
    </lineage>
</organism>
<dbReference type="EMBL" id="VXIV02000024">
    <property type="protein sequence ID" value="KAF6041552.1"/>
    <property type="molecule type" value="Genomic_DNA"/>
</dbReference>
<proteinExistence type="predicted"/>
<sequence length="91" mass="10014">MLHNNLAVNFKSAKNSLLFVHKSAAHLLCKADAAKDFPDCEVTADGHIHRDVVCKVPSANQQISYVLILQVSSFTYFVAISCKFITNLTCS</sequence>
<keyword evidence="2" id="KW-1185">Reference proteome</keyword>
<name>A0A7J7KTN5_BUGNE</name>
<dbReference type="AlphaFoldDB" id="A0A7J7KTN5"/>